<name>A0AAV7M4Q3_PLEWA</name>
<comment type="caution">
    <text evidence="2">The sequence shown here is derived from an EMBL/GenBank/DDBJ whole genome shotgun (WGS) entry which is preliminary data.</text>
</comment>
<gene>
    <name evidence="2" type="ORF">NDU88_003225</name>
</gene>
<organism evidence="2 3">
    <name type="scientific">Pleurodeles waltl</name>
    <name type="common">Iberian ribbed newt</name>
    <dbReference type="NCBI Taxonomy" id="8319"/>
    <lineage>
        <taxon>Eukaryota</taxon>
        <taxon>Metazoa</taxon>
        <taxon>Chordata</taxon>
        <taxon>Craniata</taxon>
        <taxon>Vertebrata</taxon>
        <taxon>Euteleostomi</taxon>
        <taxon>Amphibia</taxon>
        <taxon>Batrachia</taxon>
        <taxon>Caudata</taxon>
        <taxon>Salamandroidea</taxon>
        <taxon>Salamandridae</taxon>
        <taxon>Pleurodelinae</taxon>
        <taxon>Pleurodeles</taxon>
    </lineage>
</organism>
<evidence type="ECO:0000313" key="2">
    <source>
        <dbReference type="EMBL" id="KAJ1098109.1"/>
    </source>
</evidence>
<sequence>MVTADFLSHYPVSVRPDRPLSRGSVCDGLEPDRPHMALTGADAASCDLDLPGLPSRDWWDGRRWRDAGRSKLPKAEHAVIGGCEEEAGVQEEDGKRPTEEEDGERQTDEEDGERSPTRTRRRRNQCCARGEGRRRLTESPATGNREDGTLHPAMLLEKRGSSRCVGPRP</sequence>
<proteinExistence type="predicted"/>
<accession>A0AAV7M4Q3</accession>
<reference evidence="2" key="1">
    <citation type="journal article" date="2022" name="bioRxiv">
        <title>Sequencing and chromosome-scale assembly of the giantPleurodeles waltlgenome.</title>
        <authorList>
            <person name="Brown T."/>
            <person name="Elewa A."/>
            <person name="Iarovenko S."/>
            <person name="Subramanian E."/>
            <person name="Araus A.J."/>
            <person name="Petzold A."/>
            <person name="Susuki M."/>
            <person name="Suzuki K.-i.T."/>
            <person name="Hayashi T."/>
            <person name="Toyoda A."/>
            <person name="Oliveira C."/>
            <person name="Osipova E."/>
            <person name="Leigh N.D."/>
            <person name="Simon A."/>
            <person name="Yun M.H."/>
        </authorList>
    </citation>
    <scope>NUCLEOTIDE SEQUENCE</scope>
    <source>
        <strain evidence="2">20211129_DDA</strain>
        <tissue evidence="2">Liver</tissue>
    </source>
</reference>
<keyword evidence="3" id="KW-1185">Reference proteome</keyword>
<dbReference type="EMBL" id="JANPWB010000014">
    <property type="protein sequence ID" value="KAJ1098109.1"/>
    <property type="molecule type" value="Genomic_DNA"/>
</dbReference>
<evidence type="ECO:0000256" key="1">
    <source>
        <dbReference type="SAM" id="MobiDB-lite"/>
    </source>
</evidence>
<protein>
    <submittedName>
        <fullName evidence="2">Uncharacterized protein</fullName>
    </submittedName>
</protein>
<dbReference type="Proteomes" id="UP001066276">
    <property type="component" value="Chromosome 10"/>
</dbReference>
<evidence type="ECO:0000313" key="3">
    <source>
        <dbReference type="Proteomes" id="UP001066276"/>
    </source>
</evidence>
<dbReference type="AlphaFoldDB" id="A0AAV7M4Q3"/>
<feature type="region of interest" description="Disordered" evidence="1">
    <location>
        <begin position="69"/>
        <end position="169"/>
    </location>
</feature>
<feature type="compositionally biased region" description="Acidic residues" evidence="1">
    <location>
        <begin position="99"/>
        <end position="112"/>
    </location>
</feature>